<gene>
    <name evidence="1" type="ORF">AVEN_167448_1</name>
</gene>
<comment type="caution">
    <text evidence="1">The sequence shown here is derived from an EMBL/GenBank/DDBJ whole genome shotgun (WGS) entry which is preliminary data.</text>
</comment>
<name>A0A4Y2EQ37_ARAVE</name>
<reference evidence="1 2" key="1">
    <citation type="journal article" date="2019" name="Sci. Rep.">
        <title>Orb-weaving spider Araneus ventricosus genome elucidates the spidroin gene catalogue.</title>
        <authorList>
            <person name="Kono N."/>
            <person name="Nakamura H."/>
            <person name="Ohtoshi R."/>
            <person name="Moran D.A.P."/>
            <person name="Shinohara A."/>
            <person name="Yoshida Y."/>
            <person name="Fujiwara M."/>
            <person name="Mori M."/>
            <person name="Tomita M."/>
            <person name="Arakawa K."/>
        </authorList>
    </citation>
    <scope>NUCLEOTIDE SEQUENCE [LARGE SCALE GENOMIC DNA]</scope>
</reference>
<evidence type="ECO:0000313" key="1">
    <source>
        <dbReference type="EMBL" id="GBM29974.1"/>
    </source>
</evidence>
<accession>A0A4Y2EQ37</accession>
<keyword evidence="2" id="KW-1185">Reference proteome</keyword>
<evidence type="ECO:0000313" key="2">
    <source>
        <dbReference type="Proteomes" id="UP000499080"/>
    </source>
</evidence>
<protein>
    <submittedName>
        <fullName evidence="1">Uncharacterized protein</fullName>
    </submittedName>
</protein>
<dbReference type="AlphaFoldDB" id="A0A4Y2EQ37"/>
<sequence>MFAILICRVYRTTSSDSSLILAVLEQVDLVIARETAFDNVISLGVSIHCFVRYSNPLCEAPSRSFLHPAHESPLHFFSTLRGFCITVNLIWSFPSQWINNNISHF</sequence>
<dbReference type="EMBL" id="BGPR01000649">
    <property type="protein sequence ID" value="GBM29974.1"/>
    <property type="molecule type" value="Genomic_DNA"/>
</dbReference>
<organism evidence="1 2">
    <name type="scientific">Araneus ventricosus</name>
    <name type="common">Orbweaver spider</name>
    <name type="synonym">Epeira ventricosa</name>
    <dbReference type="NCBI Taxonomy" id="182803"/>
    <lineage>
        <taxon>Eukaryota</taxon>
        <taxon>Metazoa</taxon>
        <taxon>Ecdysozoa</taxon>
        <taxon>Arthropoda</taxon>
        <taxon>Chelicerata</taxon>
        <taxon>Arachnida</taxon>
        <taxon>Araneae</taxon>
        <taxon>Araneomorphae</taxon>
        <taxon>Entelegynae</taxon>
        <taxon>Araneoidea</taxon>
        <taxon>Araneidae</taxon>
        <taxon>Araneus</taxon>
    </lineage>
</organism>
<dbReference type="Proteomes" id="UP000499080">
    <property type="component" value="Unassembled WGS sequence"/>
</dbReference>
<proteinExistence type="predicted"/>